<dbReference type="RefSeq" id="WP_210659659.1">
    <property type="nucleotide sequence ID" value="NZ_JAGKQQ010000001.1"/>
</dbReference>
<dbReference type="EMBL" id="JAGKQQ010000001">
    <property type="protein sequence ID" value="MBP3959120.1"/>
    <property type="molecule type" value="Genomic_DNA"/>
</dbReference>
<name>A0ABS5C0Y6_9BACT</name>
<evidence type="ECO:0000313" key="3">
    <source>
        <dbReference type="EMBL" id="MBP3959120.1"/>
    </source>
</evidence>
<feature type="compositionally biased region" description="Pro residues" evidence="1">
    <location>
        <begin position="196"/>
        <end position="213"/>
    </location>
</feature>
<gene>
    <name evidence="3" type="ORF">J8F10_28070</name>
</gene>
<evidence type="ECO:0000256" key="1">
    <source>
        <dbReference type="SAM" id="MobiDB-lite"/>
    </source>
</evidence>
<keyword evidence="2" id="KW-1133">Transmembrane helix</keyword>
<accession>A0ABS5C0Y6</accession>
<proteinExistence type="predicted"/>
<evidence type="ECO:0000256" key="2">
    <source>
        <dbReference type="SAM" id="Phobius"/>
    </source>
</evidence>
<feature type="region of interest" description="Disordered" evidence="1">
    <location>
        <begin position="187"/>
        <end position="213"/>
    </location>
</feature>
<keyword evidence="2" id="KW-0812">Transmembrane</keyword>
<keyword evidence="2" id="KW-0472">Membrane</keyword>
<feature type="transmembrane region" description="Helical" evidence="2">
    <location>
        <begin position="125"/>
        <end position="146"/>
    </location>
</feature>
<organism evidence="3 4">
    <name type="scientific">Gemmata palustris</name>
    <dbReference type="NCBI Taxonomy" id="2822762"/>
    <lineage>
        <taxon>Bacteria</taxon>
        <taxon>Pseudomonadati</taxon>
        <taxon>Planctomycetota</taxon>
        <taxon>Planctomycetia</taxon>
        <taxon>Gemmatales</taxon>
        <taxon>Gemmataceae</taxon>
        <taxon>Gemmata</taxon>
    </lineage>
</organism>
<feature type="transmembrane region" description="Helical" evidence="2">
    <location>
        <begin position="6"/>
        <end position="26"/>
    </location>
</feature>
<comment type="caution">
    <text evidence="3">The sequence shown here is derived from an EMBL/GenBank/DDBJ whole genome shotgun (WGS) entry which is preliminary data.</text>
</comment>
<sequence>MNSIPWWGYVILAGLAWGTYVPIIFFGGQMLSPLNAQGNAIGVGGRLASILSVGVAYMVMAVVIPVVLMATRDDAQASWRAVGLVFSGLAGVAGAVGAICVIFASKAAVDQAKIEGVNPATYRMYIAPLIFCLAPLINTVLSSVWHPNAKTGEWSNFHFDMPGWKLWAGIVLVAVGTFLVLMSKEEAEASKGKPTTPAPAVPTDGPNPAPAQP</sequence>
<dbReference type="Proteomes" id="UP000676565">
    <property type="component" value="Unassembled WGS sequence"/>
</dbReference>
<evidence type="ECO:0000313" key="4">
    <source>
        <dbReference type="Proteomes" id="UP000676565"/>
    </source>
</evidence>
<feature type="transmembrane region" description="Helical" evidence="2">
    <location>
        <begin position="81"/>
        <end position="104"/>
    </location>
</feature>
<reference evidence="3 4" key="1">
    <citation type="submission" date="2021-04" db="EMBL/GenBank/DDBJ databases">
        <authorList>
            <person name="Ivanova A."/>
        </authorList>
    </citation>
    <scope>NUCLEOTIDE SEQUENCE [LARGE SCALE GENOMIC DNA]</scope>
    <source>
        <strain evidence="3 4">G18</strain>
    </source>
</reference>
<feature type="transmembrane region" description="Helical" evidence="2">
    <location>
        <begin position="47"/>
        <end position="69"/>
    </location>
</feature>
<protein>
    <submittedName>
        <fullName evidence="3">Uncharacterized protein</fullName>
    </submittedName>
</protein>
<keyword evidence="4" id="KW-1185">Reference proteome</keyword>
<feature type="transmembrane region" description="Helical" evidence="2">
    <location>
        <begin position="166"/>
        <end position="183"/>
    </location>
</feature>